<feature type="region of interest" description="Disordered" evidence="4">
    <location>
        <begin position="17"/>
        <end position="67"/>
    </location>
</feature>
<feature type="compositionally biased region" description="Polar residues" evidence="4">
    <location>
        <begin position="433"/>
        <end position="451"/>
    </location>
</feature>
<dbReference type="SMART" id="SM00015">
    <property type="entry name" value="IQ"/>
    <property type="match status" value="2"/>
</dbReference>
<feature type="compositionally biased region" description="Polar residues" evidence="4">
    <location>
        <begin position="52"/>
        <end position="62"/>
    </location>
</feature>
<comment type="caution">
    <text evidence="6">The sequence shown here is derived from an EMBL/GenBank/DDBJ whole genome shotgun (WGS) entry which is preliminary data.</text>
</comment>
<gene>
    <name evidence="6" type="ORF">Cgig2_028382</name>
</gene>
<dbReference type="PROSITE" id="PS50096">
    <property type="entry name" value="IQ"/>
    <property type="match status" value="2"/>
</dbReference>
<reference evidence="6" key="1">
    <citation type="submission" date="2022-04" db="EMBL/GenBank/DDBJ databases">
        <title>Carnegiea gigantea Genome sequencing and assembly v2.</title>
        <authorList>
            <person name="Copetti D."/>
            <person name="Sanderson M.J."/>
            <person name="Burquez A."/>
            <person name="Wojciechowski M.F."/>
        </authorList>
    </citation>
    <scope>NUCLEOTIDE SEQUENCE</scope>
    <source>
        <strain evidence="6">SGP5-SGP5p</strain>
        <tissue evidence="6">Aerial part</tissue>
    </source>
</reference>
<keyword evidence="1" id="KW-0112">Calmodulin-binding</keyword>
<dbReference type="PANTHER" id="PTHR32295:SF33">
    <property type="entry name" value="PROTEIN IQ-DOMAIN 21"/>
    <property type="match status" value="1"/>
</dbReference>
<dbReference type="Pfam" id="PF00612">
    <property type="entry name" value="IQ"/>
    <property type="match status" value="2"/>
</dbReference>
<dbReference type="PANTHER" id="PTHR32295">
    <property type="entry name" value="IQ-DOMAIN 5-RELATED"/>
    <property type="match status" value="1"/>
</dbReference>
<feature type="domain" description="DUF4005" evidence="5">
    <location>
        <begin position="368"/>
        <end position="428"/>
    </location>
</feature>
<proteinExistence type="inferred from homology"/>
<evidence type="ECO:0000256" key="3">
    <source>
        <dbReference type="ARBA" id="ARBA00024378"/>
    </source>
</evidence>
<feature type="compositionally biased region" description="Low complexity" evidence="4">
    <location>
        <begin position="419"/>
        <end position="432"/>
    </location>
</feature>
<name>A0A9Q1QBC1_9CARY</name>
<feature type="compositionally biased region" description="Low complexity" evidence="4">
    <location>
        <begin position="229"/>
        <end position="241"/>
    </location>
</feature>
<comment type="similarity">
    <text evidence="2">Belongs to the IQD family.</text>
</comment>
<dbReference type="Proteomes" id="UP001153076">
    <property type="component" value="Unassembled WGS sequence"/>
</dbReference>
<feature type="region of interest" description="Disordered" evidence="4">
    <location>
        <begin position="229"/>
        <end position="248"/>
    </location>
</feature>
<accession>A0A9Q1QBC1</accession>
<dbReference type="InterPro" id="IPR025064">
    <property type="entry name" value="DUF4005"/>
</dbReference>
<dbReference type="GO" id="GO:0005516">
    <property type="term" value="F:calmodulin binding"/>
    <property type="evidence" value="ECO:0007669"/>
    <property type="project" value="UniProtKB-KW"/>
</dbReference>
<feature type="compositionally biased region" description="Polar residues" evidence="4">
    <location>
        <begin position="399"/>
        <end position="411"/>
    </location>
</feature>
<feature type="compositionally biased region" description="Basic and acidic residues" evidence="4">
    <location>
        <begin position="19"/>
        <end position="28"/>
    </location>
</feature>
<evidence type="ECO:0000256" key="4">
    <source>
        <dbReference type="SAM" id="MobiDB-lite"/>
    </source>
</evidence>
<evidence type="ECO:0000313" key="7">
    <source>
        <dbReference type="Proteomes" id="UP001153076"/>
    </source>
</evidence>
<feature type="region of interest" description="Disordered" evidence="4">
    <location>
        <begin position="353"/>
        <end position="480"/>
    </location>
</feature>
<dbReference type="CDD" id="cd23767">
    <property type="entry name" value="IQCD"/>
    <property type="match status" value="1"/>
</dbReference>
<dbReference type="Gene3D" id="1.20.5.190">
    <property type="match status" value="1"/>
</dbReference>
<dbReference type="InterPro" id="IPR000048">
    <property type="entry name" value="IQ_motif_EF-hand-BS"/>
</dbReference>
<sequence length="480" mass="53533">MGKKGGSWFSSVKKVFKSSSKDVSDKQNENSVQKMNAPEVVSVKYYPRESSPDLTNEDSCPASTAREDEQSHAIAIAAATAAAAEAAVAAAQAAAKVVRLAGYGRHPSREERAAILIQSHYRGYLARRALGALKALVRLQALVRGHNVRKQAHMTMRCMQALVRVQARVRARRLQLAHDKLHHRHDYTNQQHHLHRETRGKYGTQQDDYDINDHQLTKGIVKSSTKMGNDINVSSNNNNHKSNCEDNWDGRRQSFEQIKESYQRKHDAAVRRERALAYAYKAFQQKEHRYSVLQSHPQPPPWAWHWPDNGMTSQPFQAATSGLNPSLYANATSIDDIDVSERTVEMDIVESTHMHPNVLHRSRKEPKQPSQTSVPSYMAPTQSAKAKAQIQGAHKHSGPSFSPWNNPSLTGKRSPLGPSSGDTSSSASETTTHQYPRSLNPSSNSGWTRAQKNAAGYSPDSIGSSDHRMFGYSWKPDYPV</sequence>
<organism evidence="6 7">
    <name type="scientific">Carnegiea gigantea</name>
    <dbReference type="NCBI Taxonomy" id="171969"/>
    <lineage>
        <taxon>Eukaryota</taxon>
        <taxon>Viridiplantae</taxon>
        <taxon>Streptophyta</taxon>
        <taxon>Embryophyta</taxon>
        <taxon>Tracheophyta</taxon>
        <taxon>Spermatophyta</taxon>
        <taxon>Magnoliopsida</taxon>
        <taxon>eudicotyledons</taxon>
        <taxon>Gunneridae</taxon>
        <taxon>Pentapetalae</taxon>
        <taxon>Caryophyllales</taxon>
        <taxon>Cactineae</taxon>
        <taxon>Cactaceae</taxon>
        <taxon>Cactoideae</taxon>
        <taxon>Echinocereeae</taxon>
        <taxon>Carnegiea</taxon>
    </lineage>
</organism>
<dbReference type="AlphaFoldDB" id="A0A9Q1QBC1"/>
<evidence type="ECO:0000256" key="1">
    <source>
        <dbReference type="ARBA" id="ARBA00022860"/>
    </source>
</evidence>
<dbReference type="OrthoDB" id="1915057at2759"/>
<evidence type="ECO:0000256" key="2">
    <source>
        <dbReference type="ARBA" id="ARBA00024341"/>
    </source>
</evidence>
<dbReference type="Pfam" id="PF13178">
    <property type="entry name" value="DUF4005"/>
    <property type="match status" value="1"/>
</dbReference>
<keyword evidence="7" id="KW-1185">Reference proteome</keyword>
<comment type="subunit">
    <text evidence="3">Binds to multiple calmodulin (CaM) in the presence of Ca(2+) and CaM-like proteins.</text>
</comment>
<evidence type="ECO:0000313" key="6">
    <source>
        <dbReference type="EMBL" id="KAJ8435196.1"/>
    </source>
</evidence>
<feature type="compositionally biased region" description="Polar residues" evidence="4">
    <location>
        <begin position="368"/>
        <end position="384"/>
    </location>
</feature>
<dbReference type="EMBL" id="JAKOGI010000428">
    <property type="protein sequence ID" value="KAJ8435196.1"/>
    <property type="molecule type" value="Genomic_DNA"/>
</dbReference>
<protein>
    <recommendedName>
        <fullName evidence="5">DUF4005 domain-containing protein</fullName>
    </recommendedName>
</protein>
<evidence type="ECO:0000259" key="5">
    <source>
        <dbReference type="Pfam" id="PF13178"/>
    </source>
</evidence>